<keyword evidence="3" id="KW-1185">Reference proteome</keyword>
<evidence type="ECO:0000313" key="2">
    <source>
        <dbReference type="EMBL" id="AEH36308.1"/>
    </source>
</evidence>
<dbReference type="GeneID" id="10796645"/>
<dbReference type="OrthoDB" id="271604at2157"/>
<dbReference type="RefSeq" id="WP_013879202.1">
    <property type="nucleotide sequence ID" value="NC_015666.1"/>
</dbReference>
<dbReference type="AlphaFoldDB" id="F8D4I0"/>
<dbReference type="EMBL" id="CP002839">
    <property type="protein sequence ID" value="AEH36308.1"/>
    <property type="molecule type" value="Genomic_DNA"/>
</dbReference>
<organism evidence="2 3">
    <name type="scientific">Halopiger xanaduensis (strain DSM 18323 / JCM 14033 / SH-6)</name>
    <dbReference type="NCBI Taxonomy" id="797210"/>
    <lineage>
        <taxon>Archaea</taxon>
        <taxon>Methanobacteriati</taxon>
        <taxon>Methanobacteriota</taxon>
        <taxon>Stenosarchaea group</taxon>
        <taxon>Halobacteria</taxon>
        <taxon>Halobacteriales</taxon>
        <taxon>Natrialbaceae</taxon>
        <taxon>Halopiger</taxon>
    </lineage>
</organism>
<dbReference type="Proteomes" id="UP000006794">
    <property type="component" value="Chromosome"/>
</dbReference>
<feature type="domain" description="Halobacterial output" evidence="1">
    <location>
        <begin position="17"/>
        <end position="79"/>
    </location>
</feature>
<evidence type="ECO:0000313" key="3">
    <source>
        <dbReference type="Proteomes" id="UP000006794"/>
    </source>
</evidence>
<proteinExistence type="predicted"/>
<dbReference type="eggNOG" id="arCOG08980">
    <property type="taxonomic scope" value="Archaea"/>
</dbReference>
<sequence>MSSVSNVVIRHRFDWSNTSPSSAIIAAIAAIENVNPMHLDLVLYRHIDPTALDTLVATDERIAVSFSLDDYLISIEGSDLTVRNR</sequence>
<accession>F8D4I0</accession>
<protein>
    <recommendedName>
        <fullName evidence="1">Halobacterial output domain-containing protein</fullName>
    </recommendedName>
</protein>
<dbReference type="KEGG" id="hxa:Halxa_1676"/>
<reference evidence="2 3" key="1">
    <citation type="journal article" date="2012" name="Stand. Genomic Sci.">
        <title>Complete genome sequence of Halopiger xanaduensis type strain (SH-6(T)).</title>
        <authorList>
            <person name="Anderson I."/>
            <person name="Tindall B.J."/>
            <person name="Rohde M."/>
            <person name="Lucas S."/>
            <person name="Han J."/>
            <person name="Lapidus A."/>
            <person name="Cheng J.F."/>
            <person name="Goodwin L."/>
            <person name="Pitluck S."/>
            <person name="Peters L."/>
            <person name="Pati A."/>
            <person name="Mikhailova N."/>
            <person name="Pagani I."/>
            <person name="Teshima H."/>
            <person name="Han C."/>
            <person name="Tapia R."/>
            <person name="Land M."/>
            <person name="Woyke T."/>
            <person name="Klenk H.P."/>
            <person name="Kyrpides N."/>
            <person name="Ivanova N."/>
        </authorList>
    </citation>
    <scope>NUCLEOTIDE SEQUENCE [LARGE SCALE GENOMIC DNA]</scope>
    <source>
        <strain evidence="3">DSM 18323 / JCM 14033 / SH-6</strain>
    </source>
</reference>
<name>F8D4I0_HALXS</name>
<evidence type="ECO:0000259" key="1">
    <source>
        <dbReference type="Pfam" id="PF18545"/>
    </source>
</evidence>
<dbReference type="Pfam" id="PF18545">
    <property type="entry name" value="HalOD1"/>
    <property type="match status" value="1"/>
</dbReference>
<gene>
    <name evidence="2" type="ordered locus">Halxa_1676</name>
</gene>
<dbReference type="InterPro" id="IPR040624">
    <property type="entry name" value="HalOD1"/>
</dbReference>
<dbReference type="HOGENOM" id="CLU_159738_2_1_2"/>